<dbReference type="PANTHER" id="PTHR12236:SF18">
    <property type="entry name" value="CUTICULAR PROTEIN 66D"/>
    <property type="match status" value="1"/>
</dbReference>
<dbReference type="PROSITE" id="PS51155">
    <property type="entry name" value="CHIT_BIND_RR_2"/>
    <property type="match status" value="1"/>
</dbReference>
<feature type="compositionally biased region" description="Polar residues" evidence="3">
    <location>
        <begin position="89"/>
        <end position="115"/>
    </location>
</feature>
<dbReference type="PROSITE" id="PS00233">
    <property type="entry name" value="CHIT_BIND_RR_1"/>
    <property type="match status" value="1"/>
</dbReference>
<evidence type="ECO:0000313" key="6">
    <source>
        <dbReference type="Proteomes" id="UP001642540"/>
    </source>
</evidence>
<dbReference type="Pfam" id="PF00379">
    <property type="entry name" value="Chitin_bind_4"/>
    <property type="match status" value="1"/>
</dbReference>
<dbReference type="InterPro" id="IPR000618">
    <property type="entry name" value="Insect_cuticle"/>
</dbReference>
<evidence type="ECO:0008006" key="7">
    <source>
        <dbReference type="Google" id="ProtNLM"/>
    </source>
</evidence>
<gene>
    <name evidence="5" type="ORF">ODALV1_LOCUS21166</name>
</gene>
<feature type="region of interest" description="Disordered" evidence="3">
    <location>
        <begin position="88"/>
        <end position="115"/>
    </location>
</feature>
<keyword evidence="1 2" id="KW-0193">Cuticle</keyword>
<evidence type="ECO:0000256" key="1">
    <source>
        <dbReference type="ARBA" id="ARBA00022460"/>
    </source>
</evidence>
<feature type="compositionally biased region" description="Low complexity" evidence="3">
    <location>
        <begin position="272"/>
        <end position="298"/>
    </location>
</feature>
<protein>
    <recommendedName>
        <fullName evidence="7">Cuticle protein</fullName>
    </recommendedName>
</protein>
<dbReference type="InterPro" id="IPR031311">
    <property type="entry name" value="CHIT_BIND_RR_consensus"/>
</dbReference>
<dbReference type="Proteomes" id="UP001642540">
    <property type="component" value="Unassembled WGS sequence"/>
</dbReference>
<dbReference type="EMBL" id="CAXLJM020000069">
    <property type="protein sequence ID" value="CAL8125874.1"/>
    <property type="molecule type" value="Genomic_DNA"/>
</dbReference>
<feature type="region of interest" description="Disordered" evidence="3">
    <location>
        <begin position="157"/>
        <end position="187"/>
    </location>
</feature>
<organism evidence="5 6">
    <name type="scientific">Orchesella dallaii</name>
    <dbReference type="NCBI Taxonomy" id="48710"/>
    <lineage>
        <taxon>Eukaryota</taxon>
        <taxon>Metazoa</taxon>
        <taxon>Ecdysozoa</taxon>
        <taxon>Arthropoda</taxon>
        <taxon>Hexapoda</taxon>
        <taxon>Collembola</taxon>
        <taxon>Entomobryomorpha</taxon>
        <taxon>Entomobryoidea</taxon>
        <taxon>Orchesellidae</taxon>
        <taxon>Orchesellinae</taxon>
        <taxon>Orchesella</taxon>
    </lineage>
</organism>
<reference evidence="5 6" key="1">
    <citation type="submission" date="2024-08" db="EMBL/GenBank/DDBJ databases">
        <authorList>
            <person name="Cucini C."/>
            <person name="Frati F."/>
        </authorList>
    </citation>
    <scope>NUCLEOTIDE SEQUENCE [LARGE SCALE GENOMIC DNA]</scope>
</reference>
<feature type="chain" id="PRO_5046413367" description="Cuticle protein" evidence="4">
    <location>
        <begin position="20"/>
        <end position="345"/>
    </location>
</feature>
<evidence type="ECO:0000256" key="4">
    <source>
        <dbReference type="SAM" id="SignalP"/>
    </source>
</evidence>
<name>A0ABP1RD05_9HEXA</name>
<proteinExistence type="predicted"/>
<feature type="region of interest" description="Disordered" evidence="3">
    <location>
        <begin position="324"/>
        <end position="345"/>
    </location>
</feature>
<sequence>MAVLKLLVSVAVLGTVVRSQQDIYNAYSPGQYASAGGTAVARGTPRLIPVKSGHSGHQLGYRAAATTAYPAAGPAVLKRGRVLPAASPYGQQTLGSGAGQQYSHQQSFPQASHSQYRPAPQIQASPVHHVQPHLVQVQQPQQPAYYVQKAPVGRPLKTIKAVRRPPTTDPVETEEEEYPGDPNPQYNFSFDIKDDELTNYQNRQEERDGQTIKGSYSVVDPDGYVRTVTYTADPKNGFQAKVTREPTDVKIKFPVPTEAPQQTHQLQHKVAGPQGRGQQQQYIPQGQYQHQPQYQSAPQQYQQAAYATPQQTYAAQPSYVPRTRSRFAVQPQAATQPRLVTRYTQ</sequence>
<evidence type="ECO:0000256" key="2">
    <source>
        <dbReference type="PROSITE-ProRule" id="PRU00497"/>
    </source>
</evidence>
<dbReference type="PRINTS" id="PR00947">
    <property type="entry name" value="CUTICLE"/>
</dbReference>
<feature type="region of interest" description="Disordered" evidence="3">
    <location>
        <begin position="258"/>
        <end position="298"/>
    </location>
</feature>
<evidence type="ECO:0000313" key="5">
    <source>
        <dbReference type="EMBL" id="CAL8125874.1"/>
    </source>
</evidence>
<dbReference type="PANTHER" id="PTHR12236">
    <property type="entry name" value="STRUCTURAL CONTITUENT OF CUTICLE"/>
    <property type="match status" value="1"/>
</dbReference>
<keyword evidence="4" id="KW-0732">Signal</keyword>
<keyword evidence="6" id="KW-1185">Reference proteome</keyword>
<feature type="signal peptide" evidence="4">
    <location>
        <begin position="1"/>
        <end position="19"/>
    </location>
</feature>
<evidence type="ECO:0000256" key="3">
    <source>
        <dbReference type="SAM" id="MobiDB-lite"/>
    </source>
</evidence>
<dbReference type="InterPro" id="IPR051217">
    <property type="entry name" value="Insect_Cuticle_Struc_Prot"/>
</dbReference>
<comment type="caution">
    <text evidence="5">The sequence shown here is derived from an EMBL/GenBank/DDBJ whole genome shotgun (WGS) entry which is preliminary data.</text>
</comment>
<accession>A0ABP1RD05</accession>